<accession>A0A5M3WI83</accession>
<comment type="caution">
    <text evidence="2">The sequence shown here is derived from an EMBL/GenBank/DDBJ whole genome shotgun (WGS) entry which is preliminary data.</text>
</comment>
<dbReference type="PANTHER" id="PTHR35010">
    <property type="entry name" value="BLL4672 PROTEIN-RELATED"/>
    <property type="match status" value="1"/>
</dbReference>
<evidence type="ECO:0000313" key="2">
    <source>
        <dbReference type="EMBL" id="GES07842.1"/>
    </source>
</evidence>
<proteinExistence type="predicted"/>
<dbReference type="InterPro" id="IPR001387">
    <property type="entry name" value="Cro/C1-type_HTH"/>
</dbReference>
<dbReference type="PANTHER" id="PTHR35010:SF4">
    <property type="entry name" value="BLL5781 PROTEIN"/>
    <property type="match status" value="1"/>
</dbReference>
<keyword evidence="3" id="KW-1185">Reference proteome</keyword>
<dbReference type="GO" id="GO:0003677">
    <property type="term" value="F:DNA binding"/>
    <property type="evidence" value="ECO:0007669"/>
    <property type="project" value="InterPro"/>
</dbReference>
<dbReference type="EMBL" id="BLAE01000008">
    <property type="protein sequence ID" value="GES07842.1"/>
    <property type="molecule type" value="Genomic_DNA"/>
</dbReference>
<dbReference type="PROSITE" id="PS50943">
    <property type="entry name" value="HTH_CROC1"/>
    <property type="match status" value="1"/>
</dbReference>
<dbReference type="Gene3D" id="1.10.260.40">
    <property type="entry name" value="lambda repressor-like DNA-binding domains"/>
    <property type="match status" value="1"/>
</dbReference>
<protein>
    <submittedName>
        <fullName evidence="2">Transcriptional regulator</fullName>
    </submittedName>
</protein>
<feature type="domain" description="HTH cro/C1-type" evidence="1">
    <location>
        <begin position="43"/>
        <end position="97"/>
    </location>
</feature>
<dbReference type="InterPro" id="IPR010982">
    <property type="entry name" value="Lambda_DNA-bd_dom_sf"/>
</dbReference>
<dbReference type="Pfam" id="PF13560">
    <property type="entry name" value="HTH_31"/>
    <property type="match status" value="1"/>
</dbReference>
<dbReference type="AlphaFoldDB" id="A0A5M3WI83"/>
<name>A0A5M3WI83_9ACTN</name>
<organism evidence="2 3">
    <name type="scientific">Acrocarpospora macrocephala</name>
    <dbReference type="NCBI Taxonomy" id="150177"/>
    <lineage>
        <taxon>Bacteria</taxon>
        <taxon>Bacillati</taxon>
        <taxon>Actinomycetota</taxon>
        <taxon>Actinomycetes</taxon>
        <taxon>Streptosporangiales</taxon>
        <taxon>Streptosporangiaceae</taxon>
        <taxon>Acrocarpospora</taxon>
    </lineage>
</organism>
<reference evidence="2 3" key="1">
    <citation type="submission" date="2019-10" db="EMBL/GenBank/DDBJ databases">
        <title>Whole genome shotgun sequence of Acrocarpospora macrocephala NBRC 16266.</title>
        <authorList>
            <person name="Ichikawa N."/>
            <person name="Kimura A."/>
            <person name="Kitahashi Y."/>
            <person name="Komaki H."/>
            <person name="Oguchi A."/>
        </authorList>
    </citation>
    <scope>NUCLEOTIDE SEQUENCE [LARGE SCALE GENOMIC DNA]</scope>
    <source>
        <strain evidence="2 3">NBRC 16266</strain>
    </source>
</reference>
<dbReference type="InterPro" id="IPR041413">
    <property type="entry name" value="MLTR_LBD"/>
</dbReference>
<evidence type="ECO:0000313" key="3">
    <source>
        <dbReference type="Proteomes" id="UP000331127"/>
    </source>
</evidence>
<sequence length="291" mass="32548">MLIWYGLRLLAGAVYVRGNRPHSVGGRSFGVVTVTERPVGELLRRWREHRRLSQVELSIQAEISTRHISFLETGRAKPSRGMVLRLADHLDLPLRERNRLLLAAGFAPVYGESGLGSPRMAAVYDAIRRILDGHDPYPAVVVDRRWNLVDGNRGITHLTSGIDPDLLGNVLRASLHPEGLAPRIVNLGEWRAHLLGRLRRQIAITADPELSDLYGELRAYPCDQPEPEVELPGPGDILIPMRIRYGDRELSFLSTIATFGTPLDVTVAELAIESFFPADDQTRREMSQFAD</sequence>
<gene>
    <name evidence="2" type="ORF">Amac_014370</name>
</gene>
<dbReference type="Pfam" id="PF17765">
    <property type="entry name" value="MLTR_LBD"/>
    <property type="match status" value="1"/>
</dbReference>
<dbReference type="SUPFAM" id="SSF47413">
    <property type="entry name" value="lambda repressor-like DNA-binding domains"/>
    <property type="match status" value="1"/>
</dbReference>
<dbReference type="SMART" id="SM00530">
    <property type="entry name" value="HTH_XRE"/>
    <property type="match status" value="1"/>
</dbReference>
<dbReference type="Proteomes" id="UP000331127">
    <property type="component" value="Unassembled WGS sequence"/>
</dbReference>
<evidence type="ECO:0000259" key="1">
    <source>
        <dbReference type="PROSITE" id="PS50943"/>
    </source>
</evidence>
<dbReference type="Gene3D" id="3.30.450.180">
    <property type="match status" value="1"/>
</dbReference>
<dbReference type="CDD" id="cd00093">
    <property type="entry name" value="HTH_XRE"/>
    <property type="match status" value="1"/>
</dbReference>